<feature type="compositionally biased region" description="Pro residues" evidence="1">
    <location>
        <begin position="501"/>
        <end position="512"/>
    </location>
</feature>
<feature type="compositionally biased region" description="Low complexity" evidence="1">
    <location>
        <begin position="536"/>
        <end position="578"/>
    </location>
</feature>
<protein>
    <submittedName>
        <fullName evidence="2">Uncharacterized protein</fullName>
    </submittedName>
</protein>
<dbReference type="EMBL" id="MU151157">
    <property type="protein sequence ID" value="KAF9448557.1"/>
    <property type="molecule type" value="Genomic_DNA"/>
</dbReference>
<feature type="compositionally biased region" description="Pro residues" evidence="1">
    <location>
        <begin position="444"/>
        <end position="456"/>
    </location>
</feature>
<gene>
    <name evidence="2" type="ORF">P691DRAFT_800577</name>
</gene>
<keyword evidence="3" id="KW-1185">Reference proteome</keyword>
<feature type="region of interest" description="Disordered" evidence="1">
    <location>
        <begin position="168"/>
        <end position="194"/>
    </location>
</feature>
<feature type="region of interest" description="Disordered" evidence="1">
    <location>
        <begin position="434"/>
        <end position="580"/>
    </location>
</feature>
<name>A0A9P5XEC5_9AGAR</name>
<reference evidence="2" key="1">
    <citation type="submission" date="2020-11" db="EMBL/GenBank/DDBJ databases">
        <authorList>
            <consortium name="DOE Joint Genome Institute"/>
            <person name="Ahrendt S."/>
            <person name="Riley R."/>
            <person name="Andreopoulos W."/>
            <person name="Labutti K."/>
            <person name="Pangilinan J."/>
            <person name="Ruiz-Duenas F.J."/>
            <person name="Barrasa J.M."/>
            <person name="Sanchez-Garcia M."/>
            <person name="Camarero S."/>
            <person name="Miyauchi S."/>
            <person name="Serrano A."/>
            <person name="Linde D."/>
            <person name="Babiker R."/>
            <person name="Drula E."/>
            <person name="Ayuso-Fernandez I."/>
            <person name="Pacheco R."/>
            <person name="Padilla G."/>
            <person name="Ferreira P."/>
            <person name="Barriuso J."/>
            <person name="Kellner H."/>
            <person name="Castanera R."/>
            <person name="Alfaro M."/>
            <person name="Ramirez L."/>
            <person name="Pisabarro A.G."/>
            <person name="Kuo A."/>
            <person name="Tritt A."/>
            <person name="Lipzen A."/>
            <person name="He G."/>
            <person name="Yan M."/>
            <person name="Ng V."/>
            <person name="Cullen D."/>
            <person name="Martin F."/>
            <person name="Rosso M.-N."/>
            <person name="Henrissat B."/>
            <person name="Hibbett D."/>
            <person name="Martinez A.T."/>
            <person name="Grigoriev I.V."/>
        </authorList>
    </citation>
    <scope>NUCLEOTIDE SEQUENCE</scope>
    <source>
        <strain evidence="2">MF-IS2</strain>
    </source>
</reference>
<dbReference type="Proteomes" id="UP000807342">
    <property type="component" value="Unassembled WGS sequence"/>
</dbReference>
<organism evidence="2 3">
    <name type="scientific">Macrolepiota fuliginosa MF-IS2</name>
    <dbReference type="NCBI Taxonomy" id="1400762"/>
    <lineage>
        <taxon>Eukaryota</taxon>
        <taxon>Fungi</taxon>
        <taxon>Dikarya</taxon>
        <taxon>Basidiomycota</taxon>
        <taxon>Agaricomycotina</taxon>
        <taxon>Agaricomycetes</taxon>
        <taxon>Agaricomycetidae</taxon>
        <taxon>Agaricales</taxon>
        <taxon>Agaricineae</taxon>
        <taxon>Agaricaceae</taxon>
        <taxon>Macrolepiota</taxon>
    </lineage>
</organism>
<feature type="region of interest" description="Disordered" evidence="1">
    <location>
        <begin position="778"/>
        <end position="842"/>
    </location>
</feature>
<feature type="region of interest" description="Disordered" evidence="1">
    <location>
        <begin position="236"/>
        <end position="257"/>
    </location>
</feature>
<dbReference type="OrthoDB" id="3059477at2759"/>
<accession>A0A9P5XEC5</accession>
<feature type="compositionally biased region" description="Low complexity" evidence="1">
    <location>
        <begin position="822"/>
        <end position="835"/>
    </location>
</feature>
<comment type="caution">
    <text evidence="2">The sequence shown here is derived from an EMBL/GenBank/DDBJ whole genome shotgun (WGS) entry which is preliminary data.</text>
</comment>
<feature type="compositionally biased region" description="Low complexity" evidence="1">
    <location>
        <begin position="180"/>
        <end position="191"/>
    </location>
</feature>
<feature type="compositionally biased region" description="Low complexity" evidence="1">
    <location>
        <begin position="477"/>
        <end position="500"/>
    </location>
</feature>
<evidence type="ECO:0000313" key="2">
    <source>
        <dbReference type="EMBL" id="KAF9448557.1"/>
    </source>
</evidence>
<proteinExistence type="predicted"/>
<dbReference type="AlphaFoldDB" id="A0A9P5XEC5"/>
<evidence type="ECO:0000256" key="1">
    <source>
        <dbReference type="SAM" id="MobiDB-lite"/>
    </source>
</evidence>
<evidence type="ECO:0000313" key="3">
    <source>
        <dbReference type="Proteomes" id="UP000807342"/>
    </source>
</evidence>
<feature type="region of interest" description="Disordered" evidence="1">
    <location>
        <begin position="36"/>
        <end position="73"/>
    </location>
</feature>
<sequence length="864" mass="91905">MCLWCCWSSTEAQHDFEANAGRKTLRRAARSAPRLFGKPVVATNSRKTTAGAAGKYQRSRRHGQTPTSKSPHATRLSAVNPISATVYPSSYRATGSCCPWHLTATRRNRGREEVIRVPIRASSEPDTECGFGYGTGSGANKCGPTPVFIHPRLTADVLPNDHALSGHKAKAKDTTSGFTRPSCSSSSCNRSPPGPGFPERCSRLVIGLAALTACPLTRIPSTPLVLPRESPIYTGSSGDVVHGNSNTPKLSSTTPNPIRTMQVDASMTDTRRDTTNASYIEPSLPATTTRSPVQTCHGRIIGHTDHIFNSHEIAPMDIDVATVTQSYQVTNSPMNQTETFDASEQAFDSNMNATMNTTLTKIGRKRAPIPSILLHHDPSHIDTPVTSDIPALHIPMAETTIEAGPKDIPAHSVPSSRTLRRQKKRLSLTNIATAATTPANSLAPPDPNVPFSPPPFQRSHSPVTPPNSPSRNISPFTSPSPTIVVSAPTTPTPTAADLSRPVPPSPPGPLPSLPRIGTPKRPYYTTVRANMSSRPASGMSQLSSPSASPTSQTFSSASAGRSPSPASGGTPGSPDSSAYYLTTSPAQRATSMIVNGVAVTENPTARIQRPHSTLPGVTVPPLPPVVDIPVPIPIPVQMHMRPSSPVRSILSVLDPANGDDDDMDMEYNQFGVGSSRFGFGKALRERRSGNLRNKSSGGSGYHFPLSFSLSLGRKRGRAFTTSGLGSEREVDTVPPLPVTSPTRSYASIGGFGPGRGCSMSGEMEMRMALAERSLNSNVDGRNGLEPAFKFQRPSYDGEGRMSRGKGAGGKKLLKMRSTMGLTSTSMKSPTSSPSSPLKPRIGSRLKEMGVNFLGRFHGSDTNHS</sequence>